<dbReference type="InterPro" id="IPR003594">
    <property type="entry name" value="HATPase_dom"/>
</dbReference>
<keyword evidence="2" id="KW-0418">Kinase</keyword>
<proteinExistence type="predicted"/>
<gene>
    <name evidence="2" type="ordered locus">Calow_0421</name>
</gene>
<keyword evidence="3" id="KW-1185">Reference proteome</keyword>
<evidence type="ECO:0000259" key="1">
    <source>
        <dbReference type="SMART" id="SM00387"/>
    </source>
</evidence>
<dbReference type="Pfam" id="PF13581">
    <property type="entry name" value="HATPase_c_2"/>
    <property type="match status" value="1"/>
</dbReference>
<dbReference type="Proteomes" id="UP000006889">
    <property type="component" value="Chromosome"/>
</dbReference>
<dbReference type="SMART" id="SM00387">
    <property type="entry name" value="HATPase_c"/>
    <property type="match status" value="1"/>
</dbReference>
<dbReference type="EMBL" id="CP002216">
    <property type="protein sequence ID" value="ADQ04006.1"/>
    <property type="molecule type" value="Genomic_DNA"/>
</dbReference>
<dbReference type="RefSeq" id="WP_013411417.1">
    <property type="nucleotide sequence ID" value="NC_014657.1"/>
</dbReference>
<dbReference type="HOGENOM" id="CLU_129722_1_0_9"/>
<reference evidence="2 3" key="2">
    <citation type="journal article" date="2011" name="J. Bacteriol.">
        <title>Complete genome sequences for the anaerobic, extremely thermophilic plant biomass-degrading bacteria Caldicellulosiruptor hydrothermalis, Caldicellulosiruptor kristjanssonii, Caldicellulosiruptor kronotskyensis, Caldicellulosiruptor owensenis, and Caldicellulosiruptor lactoaceticus.</title>
        <authorList>
            <person name="Blumer-Schuette S.E."/>
            <person name="Ozdemir I."/>
            <person name="Mistry D."/>
            <person name="Lucas S."/>
            <person name="Lapidus A."/>
            <person name="Cheng J.F."/>
            <person name="Goodwin L.A."/>
            <person name="Pitluck S."/>
            <person name="Land M.L."/>
            <person name="Hauser L.J."/>
            <person name="Woyke T."/>
            <person name="Mikhailova N."/>
            <person name="Pati A."/>
            <person name="Kyrpides N.C."/>
            <person name="Ivanova N."/>
            <person name="Detter J.C."/>
            <person name="Walston-Davenport K."/>
            <person name="Han S."/>
            <person name="Adams M.W."/>
            <person name="Kelly R.M."/>
        </authorList>
    </citation>
    <scope>NUCLEOTIDE SEQUENCE [LARGE SCALE GENOMIC DNA]</scope>
    <source>
        <strain evidence="3">ATCC 700167 / DSM 13100 / OL</strain>
    </source>
</reference>
<dbReference type="CDD" id="cd16934">
    <property type="entry name" value="HATPase_RsbT-like"/>
    <property type="match status" value="1"/>
</dbReference>
<dbReference type="AlphaFoldDB" id="E4Q3X1"/>
<dbReference type="GO" id="GO:0004674">
    <property type="term" value="F:protein serine/threonine kinase activity"/>
    <property type="evidence" value="ECO:0007669"/>
    <property type="project" value="UniProtKB-KW"/>
</dbReference>
<dbReference type="STRING" id="632518.Calow_0421"/>
<dbReference type="SUPFAM" id="SSF55874">
    <property type="entry name" value="ATPase domain of HSP90 chaperone/DNA topoisomerase II/histidine kinase"/>
    <property type="match status" value="1"/>
</dbReference>
<protein>
    <submittedName>
        <fullName evidence="2">Putative anti-sigma regulatory factor, serine/threonine protein kinase</fullName>
    </submittedName>
</protein>
<feature type="domain" description="Histidine kinase/HSP90-like ATPase" evidence="1">
    <location>
        <begin position="39"/>
        <end position="140"/>
    </location>
</feature>
<sequence>MQINTADYDMSIKIKEEKDIVVARQIVKDIAKRLGFSLADMTKISTAVSELARNIYRYAKEGFILVREKKSGDEVEIEVVALDNGPGIEDIELALKSGYTTTRNSLGLGLSGVKKLMDSFYIESEKGVGTVVIASKRRRAF</sequence>
<keyword evidence="2" id="KW-0808">Transferase</keyword>
<keyword evidence="2" id="KW-0723">Serine/threonine-protein kinase</keyword>
<dbReference type="Gene3D" id="3.30.565.10">
    <property type="entry name" value="Histidine kinase-like ATPase, C-terminal domain"/>
    <property type="match status" value="1"/>
</dbReference>
<accession>E4Q3X1</accession>
<dbReference type="eggNOG" id="COG2172">
    <property type="taxonomic scope" value="Bacteria"/>
</dbReference>
<evidence type="ECO:0000313" key="3">
    <source>
        <dbReference type="Proteomes" id="UP000006889"/>
    </source>
</evidence>
<reference key="1">
    <citation type="submission" date="2010-09" db="EMBL/GenBank/DDBJ databases">
        <title>Complete sequence of Caldicellulosiruptor owensensis OL.</title>
        <authorList>
            <consortium name="US DOE Joint Genome Institute"/>
            <person name="Lucas S."/>
            <person name="Copeland A."/>
            <person name="Lapidus A."/>
            <person name="Cheng J.-F."/>
            <person name="Bruce D."/>
            <person name="Goodwin L."/>
            <person name="Pitluck S."/>
            <person name="Davenport K."/>
            <person name="Detter J.C."/>
            <person name="Han C."/>
            <person name="Tapia R."/>
            <person name="Land M."/>
            <person name="Hauser L."/>
            <person name="Chang Y.-J."/>
            <person name="Jeffries C."/>
            <person name="Kyrpides N."/>
            <person name="Ivanova N."/>
            <person name="Mikhailova N."/>
            <person name="Blumer-Schuette S.E."/>
            <person name="Kelly R.M."/>
            <person name="Woyke T."/>
        </authorList>
    </citation>
    <scope>NUCLEOTIDE SEQUENCE</scope>
    <source>
        <strain>OL</strain>
    </source>
</reference>
<name>E4Q3X1_CALOW</name>
<dbReference type="KEGG" id="cow:Calow_0421"/>
<evidence type="ECO:0000313" key="2">
    <source>
        <dbReference type="EMBL" id="ADQ04006.1"/>
    </source>
</evidence>
<dbReference type="InterPro" id="IPR036890">
    <property type="entry name" value="HATPase_C_sf"/>
</dbReference>
<organism evidence="2 3">
    <name type="scientific">Caldicellulosiruptor owensensis (strain ATCC 700167 / DSM 13100 / OL)</name>
    <dbReference type="NCBI Taxonomy" id="632518"/>
    <lineage>
        <taxon>Bacteria</taxon>
        <taxon>Bacillati</taxon>
        <taxon>Bacillota</taxon>
        <taxon>Bacillota incertae sedis</taxon>
        <taxon>Caldicellulosiruptorales</taxon>
        <taxon>Caldicellulosiruptoraceae</taxon>
        <taxon>Caldicellulosiruptor</taxon>
    </lineage>
</organism>